<feature type="region of interest" description="Disordered" evidence="1">
    <location>
        <begin position="30"/>
        <end position="52"/>
    </location>
</feature>
<reference evidence="2 3" key="1">
    <citation type="submission" date="2016-07" db="EMBL/GenBank/DDBJ databases">
        <title>Characterization of three bacteriophages infecting bacteria isolated from shrimp culture pond water.</title>
        <authorList>
            <person name="Khoa H.V."/>
        </authorList>
    </citation>
    <scope>NUCLEOTIDE SEQUENCE [LARGE SCALE GENOMIC DNA]</scope>
</reference>
<dbReference type="EMBL" id="LC168164">
    <property type="protein sequence ID" value="BAV39362.1"/>
    <property type="molecule type" value="Genomic_DNA"/>
</dbReference>
<accession>A0A1B4XX20</accession>
<proteinExistence type="predicted"/>
<protein>
    <submittedName>
        <fullName evidence="2">Uncharacterized protein</fullName>
    </submittedName>
</protein>
<name>A0A1B4XX20_9CAUD</name>
<keyword evidence="3" id="KW-1185">Reference proteome</keyword>
<feature type="compositionally biased region" description="Basic residues" evidence="1">
    <location>
        <begin position="30"/>
        <end position="40"/>
    </location>
</feature>
<organism evidence="2 3">
    <name type="scientific">Tenacibaculum phage pT24</name>
    <dbReference type="NCBI Taxonomy" id="1880590"/>
    <lineage>
        <taxon>Viruses</taxon>
        <taxon>Duplodnaviria</taxon>
        <taxon>Heunggongvirae</taxon>
        <taxon>Uroviricota</taxon>
        <taxon>Caudoviricetes</taxon>
        <taxon>Kungbxnavirus</taxon>
        <taxon>Kungbxnavirus pT24</taxon>
    </lineage>
</organism>
<evidence type="ECO:0000256" key="1">
    <source>
        <dbReference type="SAM" id="MobiDB-lite"/>
    </source>
</evidence>
<evidence type="ECO:0000313" key="2">
    <source>
        <dbReference type="EMBL" id="BAV39362.1"/>
    </source>
</evidence>
<evidence type="ECO:0000313" key="3">
    <source>
        <dbReference type="Proteomes" id="UP000224877"/>
    </source>
</evidence>
<gene>
    <name evidence="2" type="ORF">BPT24_242</name>
</gene>
<sequence length="52" mass="6158">MKNLEHVFEELVAVEESRLKKAKERLKKAGKKAWSKKKSFWKSAWSNTSEYS</sequence>
<dbReference type="Proteomes" id="UP000224877">
    <property type="component" value="Segment"/>
</dbReference>